<feature type="transmembrane region" description="Helical" evidence="6">
    <location>
        <begin position="210"/>
        <end position="234"/>
    </location>
</feature>
<dbReference type="SUPFAM" id="SSF103481">
    <property type="entry name" value="Multidrug resistance efflux transporter EmrE"/>
    <property type="match status" value="2"/>
</dbReference>
<feature type="transmembrane region" description="Helical" evidence="6">
    <location>
        <begin position="264"/>
        <end position="284"/>
    </location>
</feature>
<gene>
    <name evidence="8" type="ORF">PsAD2_03922</name>
</gene>
<dbReference type="InterPro" id="IPR050638">
    <property type="entry name" value="AA-Vitamin_Transporters"/>
</dbReference>
<protein>
    <submittedName>
        <fullName evidence="8">Putative DMT superfamily transporter inner membrane protein</fullName>
    </submittedName>
</protein>
<feature type="transmembrane region" description="Helical" evidence="6">
    <location>
        <begin position="118"/>
        <end position="137"/>
    </location>
</feature>
<dbReference type="PANTHER" id="PTHR32322">
    <property type="entry name" value="INNER MEMBRANE TRANSPORTER"/>
    <property type="match status" value="1"/>
</dbReference>
<accession>A0A165UNN2</accession>
<evidence type="ECO:0000313" key="9">
    <source>
        <dbReference type="Proteomes" id="UP000076577"/>
    </source>
</evidence>
<keyword evidence="3 6" id="KW-0812">Transmembrane</keyword>
<feature type="transmembrane region" description="Helical" evidence="6">
    <location>
        <begin position="64"/>
        <end position="82"/>
    </location>
</feature>
<keyword evidence="4 6" id="KW-1133">Transmembrane helix</keyword>
<dbReference type="PATRIC" id="fig|989403.3.peg.4272"/>
<proteinExistence type="inferred from homology"/>
<evidence type="ECO:0000256" key="2">
    <source>
        <dbReference type="ARBA" id="ARBA00007362"/>
    </source>
</evidence>
<dbReference type="Pfam" id="PF00892">
    <property type="entry name" value="EamA"/>
    <property type="match status" value="2"/>
</dbReference>
<sequence>MNTALLFMITVFIWGTSWLAVAWQIGEVPILTSIFYRFALAALLMFAGLLALKRLTLPAQWRYIVLQALCLFSVNIVAFYYATAYIPSGLVAVIFSLASILNAVNARFIYGDQIARRVVLAAFFGVTGLGFIFWQSLALSFDTDTLKGVGLAMLGTFLFSLGNMVSRKNTSLGISPATAIAWGMAIAAVFLLALMSVTGDQLVVPSKFSYVAALIYLALFSSVIGFTTYLVLVARIGSAKAGYATVVFPVVALLLSTFAEGFEWTIPAIVGVSLILVGNLVMFARAKDGSALRVLKRTGFPWTSTKVQLDQHTLR</sequence>
<feature type="transmembrane region" description="Helical" evidence="6">
    <location>
        <begin position="241"/>
        <end position="258"/>
    </location>
</feature>
<dbReference type="GO" id="GO:0016020">
    <property type="term" value="C:membrane"/>
    <property type="evidence" value="ECO:0007669"/>
    <property type="project" value="UniProtKB-SubCell"/>
</dbReference>
<evidence type="ECO:0000256" key="5">
    <source>
        <dbReference type="ARBA" id="ARBA00023136"/>
    </source>
</evidence>
<organism evidence="8 9">
    <name type="scientific">Pseudovibrio axinellae</name>
    <dbReference type="NCBI Taxonomy" id="989403"/>
    <lineage>
        <taxon>Bacteria</taxon>
        <taxon>Pseudomonadati</taxon>
        <taxon>Pseudomonadota</taxon>
        <taxon>Alphaproteobacteria</taxon>
        <taxon>Hyphomicrobiales</taxon>
        <taxon>Stappiaceae</taxon>
        <taxon>Pseudovibrio</taxon>
    </lineage>
</organism>
<dbReference type="InterPro" id="IPR037185">
    <property type="entry name" value="EmrE-like"/>
</dbReference>
<dbReference type="OrthoDB" id="2352272at2"/>
<feature type="domain" description="EamA" evidence="7">
    <location>
        <begin position="147"/>
        <end position="283"/>
    </location>
</feature>
<keyword evidence="5 6" id="KW-0472">Membrane</keyword>
<evidence type="ECO:0000313" key="8">
    <source>
        <dbReference type="EMBL" id="KZL12616.1"/>
    </source>
</evidence>
<dbReference type="InterPro" id="IPR000620">
    <property type="entry name" value="EamA_dom"/>
</dbReference>
<feature type="transmembrane region" description="Helical" evidence="6">
    <location>
        <begin position="88"/>
        <end position="106"/>
    </location>
</feature>
<dbReference type="PANTHER" id="PTHR32322:SF2">
    <property type="entry name" value="EAMA DOMAIN-CONTAINING PROTEIN"/>
    <property type="match status" value="1"/>
</dbReference>
<dbReference type="AlphaFoldDB" id="A0A165UNN2"/>
<dbReference type="EMBL" id="LMCB01000098">
    <property type="protein sequence ID" value="KZL12616.1"/>
    <property type="molecule type" value="Genomic_DNA"/>
</dbReference>
<name>A0A165UNN2_9HYPH</name>
<keyword evidence="9" id="KW-1185">Reference proteome</keyword>
<comment type="caution">
    <text evidence="8">The sequence shown here is derived from an EMBL/GenBank/DDBJ whole genome shotgun (WGS) entry which is preliminary data.</text>
</comment>
<reference evidence="8 9" key="1">
    <citation type="journal article" date="2016" name="Front. Microbiol.">
        <title>Comparative Genomic Analysis Reveals a Diverse Repertoire of Genes Involved in Prokaryote-Eukaryote Interactions within the Pseudovibrio Genus.</title>
        <authorList>
            <person name="Romano S."/>
            <person name="Fernandez-Guerra A."/>
            <person name="Reen F.J."/>
            <person name="Glockner F.O."/>
            <person name="Crowley S.P."/>
            <person name="O'Sullivan O."/>
            <person name="Cotter P.D."/>
            <person name="Adams C."/>
            <person name="Dobson A.D."/>
            <person name="O'Gara F."/>
        </authorList>
    </citation>
    <scope>NUCLEOTIDE SEQUENCE [LARGE SCALE GENOMIC DNA]</scope>
    <source>
        <strain evidence="8 9">Ad2</strain>
    </source>
</reference>
<comment type="subcellular location">
    <subcellularLocation>
        <location evidence="1">Membrane</location>
        <topology evidence="1">Multi-pass membrane protein</topology>
    </subcellularLocation>
</comment>
<feature type="transmembrane region" description="Helical" evidence="6">
    <location>
        <begin position="149"/>
        <end position="165"/>
    </location>
</feature>
<feature type="domain" description="EamA" evidence="7">
    <location>
        <begin position="4"/>
        <end position="133"/>
    </location>
</feature>
<feature type="transmembrane region" description="Helical" evidence="6">
    <location>
        <begin position="32"/>
        <end position="52"/>
    </location>
</feature>
<evidence type="ECO:0000259" key="7">
    <source>
        <dbReference type="Pfam" id="PF00892"/>
    </source>
</evidence>
<feature type="transmembrane region" description="Helical" evidence="6">
    <location>
        <begin position="177"/>
        <end position="198"/>
    </location>
</feature>
<evidence type="ECO:0000256" key="6">
    <source>
        <dbReference type="SAM" id="Phobius"/>
    </source>
</evidence>
<evidence type="ECO:0000256" key="3">
    <source>
        <dbReference type="ARBA" id="ARBA00022692"/>
    </source>
</evidence>
<dbReference type="RefSeq" id="WP_068009715.1">
    <property type="nucleotide sequence ID" value="NZ_FOFM01000001.1"/>
</dbReference>
<dbReference type="Proteomes" id="UP000076577">
    <property type="component" value="Unassembled WGS sequence"/>
</dbReference>
<evidence type="ECO:0000256" key="1">
    <source>
        <dbReference type="ARBA" id="ARBA00004141"/>
    </source>
</evidence>
<evidence type="ECO:0000256" key="4">
    <source>
        <dbReference type="ARBA" id="ARBA00022989"/>
    </source>
</evidence>
<comment type="similarity">
    <text evidence="2">Belongs to the EamA transporter family.</text>
</comment>